<keyword evidence="6" id="KW-0472">Membrane</keyword>
<dbReference type="PANTHER" id="PTHR35093">
    <property type="entry name" value="OUTER MEMBRANE PROTEIN NMB0088-RELATED"/>
    <property type="match status" value="1"/>
</dbReference>
<comment type="subcellular location">
    <subcellularLocation>
        <location evidence="1">Cell outer membrane</location>
        <topology evidence="1">Multi-pass membrane protein</topology>
    </subcellularLocation>
</comment>
<keyword evidence="5" id="KW-0732">Signal</keyword>
<keyword evidence="9" id="KW-1185">Reference proteome</keyword>
<gene>
    <name evidence="8" type="ORF">ACFOFO_00580</name>
</gene>
<comment type="similarity">
    <text evidence="2">Belongs to the OmpP1/FadL family.</text>
</comment>
<dbReference type="Proteomes" id="UP001595530">
    <property type="component" value="Unassembled WGS sequence"/>
</dbReference>
<evidence type="ECO:0000256" key="6">
    <source>
        <dbReference type="ARBA" id="ARBA00023136"/>
    </source>
</evidence>
<keyword evidence="3" id="KW-1134">Transmembrane beta strand</keyword>
<sequence>MLRLTFRGGEWCKKLIKLEKIAPNNDDTKEKMTLLQLSKTATATLLVVSCYCAHATDVFRLEGYGPISRAMGGAATAFDVGPAGMMTNPATLSLMAKGNEIQLGLDGIFADINTRNQASQENASSDSHSKNRGPYFAPEAAYTHREGAFTFGIGAFAQGGLGTEYGKDSFLSKTTSGANSGLDNSSRLLVLNIPIAVSYDVTEKLSIGGSLDAMWTGLNLDLLLGANQVGSLIGAGRASGSLVPVLGGLPAFDGAHISFSKNRPLASGADAWGIGGKFGLIYKATKATTLGAAYSFESRMSDLKGDATLTALDAVVGQVPLQGQIAIRNFQMPAVLNLGMSHQFNDQWLVTADVSRVFWEHAMKNINVGFMANGGGNLDIQLPQNYRDQTILALGAAYRTGNWTLRGGARIASQALRSELLFAVIPAVPRKHISAGLSYDFSKDNTVHFSYSHAFKETLDNSNLPNTSAPIQTSNSQNNFVIAYTHRF</sequence>
<evidence type="ECO:0000256" key="3">
    <source>
        <dbReference type="ARBA" id="ARBA00022452"/>
    </source>
</evidence>
<protein>
    <submittedName>
        <fullName evidence="8">OmpP1/FadL family transporter</fullName>
    </submittedName>
</protein>
<accession>A0ABV7EWZ3</accession>
<dbReference type="SUPFAM" id="SSF56935">
    <property type="entry name" value="Porins"/>
    <property type="match status" value="1"/>
</dbReference>
<reference evidence="9" key="1">
    <citation type="journal article" date="2019" name="Int. J. Syst. Evol. Microbiol.">
        <title>The Global Catalogue of Microorganisms (GCM) 10K type strain sequencing project: providing services to taxonomists for standard genome sequencing and annotation.</title>
        <authorList>
            <consortium name="The Broad Institute Genomics Platform"/>
            <consortium name="The Broad Institute Genome Sequencing Center for Infectious Disease"/>
            <person name="Wu L."/>
            <person name="Ma J."/>
        </authorList>
    </citation>
    <scope>NUCLEOTIDE SEQUENCE [LARGE SCALE GENOMIC DNA]</scope>
    <source>
        <strain evidence="9">KCTC 42986</strain>
    </source>
</reference>
<dbReference type="InterPro" id="IPR005017">
    <property type="entry name" value="OMPP1/FadL/TodX"/>
</dbReference>
<name>A0ABV7EWZ3_9BURK</name>
<dbReference type="PANTHER" id="PTHR35093:SF8">
    <property type="entry name" value="OUTER MEMBRANE PROTEIN NMB0088-RELATED"/>
    <property type="match status" value="1"/>
</dbReference>
<keyword evidence="4" id="KW-0812">Transmembrane</keyword>
<dbReference type="EMBL" id="JBHRTP010000002">
    <property type="protein sequence ID" value="MFC3106466.1"/>
    <property type="molecule type" value="Genomic_DNA"/>
</dbReference>
<evidence type="ECO:0000256" key="7">
    <source>
        <dbReference type="ARBA" id="ARBA00023237"/>
    </source>
</evidence>
<evidence type="ECO:0000313" key="9">
    <source>
        <dbReference type="Proteomes" id="UP001595530"/>
    </source>
</evidence>
<evidence type="ECO:0000256" key="1">
    <source>
        <dbReference type="ARBA" id="ARBA00004571"/>
    </source>
</evidence>
<evidence type="ECO:0000256" key="5">
    <source>
        <dbReference type="ARBA" id="ARBA00022729"/>
    </source>
</evidence>
<dbReference type="RefSeq" id="WP_390330520.1">
    <property type="nucleotide sequence ID" value="NZ_JBHRTP010000002.1"/>
</dbReference>
<evidence type="ECO:0000256" key="2">
    <source>
        <dbReference type="ARBA" id="ARBA00008163"/>
    </source>
</evidence>
<evidence type="ECO:0000256" key="4">
    <source>
        <dbReference type="ARBA" id="ARBA00022692"/>
    </source>
</evidence>
<comment type="caution">
    <text evidence="8">The sequence shown here is derived from an EMBL/GenBank/DDBJ whole genome shotgun (WGS) entry which is preliminary data.</text>
</comment>
<keyword evidence="7" id="KW-0998">Cell outer membrane</keyword>
<dbReference type="Gene3D" id="2.40.160.60">
    <property type="entry name" value="Outer membrane protein transport protein (OMPP1/FadL/TodX)"/>
    <property type="match status" value="1"/>
</dbReference>
<dbReference type="Pfam" id="PF03349">
    <property type="entry name" value="Toluene_X"/>
    <property type="match status" value="1"/>
</dbReference>
<organism evidence="8 9">
    <name type="scientific">Undibacterium arcticum</name>
    <dbReference type="NCBI Taxonomy" id="1762892"/>
    <lineage>
        <taxon>Bacteria</taxon>
        <taxon>Pseudomonadati</taxon>
        <taxon>Pseudomonadota</taxon>
        <taxon>Betaproteobacteria</taxon>
        <taxon>Burkholderiales</taxon>
        <taxon>Oxalobacteraceae</taxon>
        <taxon>Undibacterium</taxon>
    </lineage>
</organism>
<proteinExistence type="inferred from homology"/>
<evidence type="ECO:0000313" key="8">
    <source>
        <dbReference type="EMBL" id="MFC3106466.1"/>
    </source>
</evidence>